<dbReference type="KEGG" id="uru:DSM104443_02346"/>
<accession>A0A6M4GXZ8</accession>
<dbReference type="Proteomes" id="UP000501534">
    <property type="component" value="Chromosome"/>
</dbReference>
<protein>
    <submittedName>
        <fullName evidence="1">Uncharacterized protein</fullName>
    </submittedName>
</protein>
<reference evidence="1 2" key="1">
    <citation type="submission" date="2020-04" db="EMBL/GenBank/DDBJ databases">
        <title>Usitatibacter rugosus gen. nov., sp. nov. and Usitatibacter palustris sp. nov., novel members of Usitatibacteraceae fam. nov. within the order Nitrosomonadales isolated from soil.</title>
        <authorList>
            <person name="Huber K.J."/>
            <person name="Neumann-Schaal M."/>
            <person name="Geppert A."/>
            <person name="Luckner M."/>
            <person name="Wanner G."/>
            <person name="Overmann J."/>
        </authorList>
    </citation>
    <scope>NUCLEOTIDE SEQUENCE [LARGE SCALE GENOMIC DNA]</scope>
    <source>
        <strain evidence="1 2">0125_3</strain>
    </source>
</reference>
<keyword evidence="2" id="KW-1185">Reference proteome</keyword>
<dbReference type="EMBL" id="CP053069">
    <property type="protein sequence ID" value="QJR11273.1"/>
    <property type="molecule type" value="Genomic_DNA"/>
</dbReference>
<proteinExistence type="predicted"/>
<sequence>MTIAQRSLPLDLGPIVVALDAAPFEQLLAEAANAHRIYELALLQRPGDLWEYLEVVATQVPSFITGPLELARSIASKTGAPWPAGRVPFAVFDSHVRYGADEAAAAAEAWRDACAGEEAQAFVRELFGRIPDAVAKGNDLVAHEQARIADGTHAFAFLPRERAIAESRRHPPNAPAHTEAFYAKLDELIGTADVTSVSVRGLGDHRLLRQLCERQRVREEFEISALTDREVNDAAWDARIAFFSEDIGQGFLFVEDAGEGSRSVKDLVETYATLGPGGLILSCKDEGDIAGYEREQGEGWYLYRSEVTPLMLPNLRKYYNVWSLLLAQENDEISDTQVVEIIAQWENFLSRRFTRRNG</sequence>
<evidence type="ECO:0000313" key="1">
    <source>
        <dbReference type="EMBL" id="QJR11273.1"/>
    </source>
</evidence>
<gene>
    <name evidence="1" type="ORF">DSM104443_02346</name>
</gene>
<evidence type="ECO:0000313" key="2">
    <source>
        <dbReference type="Proteomes" id="UP000501534"/>
    </source>
</evidence>
<organism evidence="1 2">
    <name type="scientific">Usitatibacter rugosus</name>
    <dbReference type="NCBI Taxonomy" id="2732067"/>
    <lineage>
        <taxon>Bacteria</taxon>
        <taxon>Pseudomonadati</taxon>
        <taxon>Pseudomonadota</taxon>
        <taxon>Betaproteobacteria</taxon>
        <taxon>Nitrosomonadales</taxon>
        <taxon>Usitatibacteraceae</taxon>
        <taxon>Usitatibacter</taxon>
    </lineage>
</organism>
<name>A0A6M4GXZ8_9PROT</name>
<dbReference type="AlphaFoldDB" id="A0A6M4GXZ8"/>
<dbReference type="RefSeq" id="WP_171092490.1">
    <property type="nucleotide sequence ID" value="NZ_CP053069.1"/>
</dbReference>